<dbReference type="AlphaFoldDB" id="A0AAV7S7R7"/>
<comment type="caution">
    <text evidence="1">The sequence shown here is derived from an EMBL/GenBank/DDBJ whole genome shotgun (WGS) entry which is preliminary data.</text>
</comment>
<keyword evidence="2" id="KW-1185">Reference proteome</keyword>
<organism evidence="1 2">
    <name type="scientific">Pleurodeles waltl</name>
    <name type="common">Iberian ribbed newt</name>
    <dbReference type="NCBI Taxonomy" id="8319"/>
    <lineage>
        <taxon>Eukaryota</taxon>
        <taxon>Metazoa</taxon>
        <taxon>Chordata</taxon>
        <taxon>Craniata</taxon>
        <taxon>Vertebrata</taxon>
        <taxon>Euteleostomi</taxon>
        <taxon>Amphibia</taxon>
        <taxon>Batrachia</taxon>
        <taxon>Caudata</taxon>
        <taxon>Salamandroidea</taxon>
        <taxon>Salamandridae</taxon>
        <taxon>Pleurodelinae</taxon>
        <taxon>Pleurodeles</taxon>
    </lineage>
</organism>
<evidence type="ECO:0000313" key="2">
    <source>
        <dbReference type="Proteomes" id="UP001066276"/>
    </source>
</evidence>
<accession>A0AAV7S7R7</accession>
<gene>
    <name evidence="1" type="ORF">NDU88_000529</name>
</gene>
<reference evidence="1" key="1">
    <citation type="journal article" date="2022" name="bioRxiv">
        <title>Sequencing and chromosome-scale assembly of the giantPleurodeles waltlgenome.</title>
        <authorList>
            <person name="Brown T."/>
            <person name="Elewa A."/>
            <person name="Iarovenko S."/>
            <person name="Subramanian E."/>
            <person name="Araus A.J."/>
            <person name="Petzold A."/>
            <person name="Susuki M."/>
            <person name="Suzuki K.-i.T."/>
            <person name="Hayashi T."/>
            <person name="Toyoda A."/>
            <person name="Oliveira C."/>
            <person name="Osipova E."/>
            <person name="Leigh N.D."/>
            <person name="Simon A."/>
            <person name="Yun M.H."/>
        </authorList>
    </citation>
    <scope>NUCLEOTIDE SEQUENCE</scope>
    <source>
        <strain evidence="1">20211129_DDA</strain>
        <tissue evidence="1">Liver</tissue>
    </source>
</reference>
<sequence length="110" mass="12397">MATTKQTRLRGQGLHLPVLRASARRTRHTALFHASERSAIPARLRWPPQNKRGSEARDFTSRRSELRLDARVMPDHATPLPLAERAIRPVAMATIIQTRLEAQGIHLPAL</sequence>
<name>A0AAV7S7R7_PLEWA</name>
<dbReference type="Proteomes" id="UP001066276">
    <property type="component" value="Chromosome 4_2"/>
</dbReference>
<protein>
    <submittedName>
        <fullName evidence="1">Uncharacterized protein</fullName>
    </submittedName>
</protein>
<proteinExistence type="predicted"/>
<evidence type="ECO:0000313" key="1">
    <source>
        <dbReference type="EMBL" id="KAJ1160027.1"/>
    </source>
</evidence>
<dbReference type="EMBL" id="JANPWB010000008">
    <property type="protein sequence ID" value="KAJ1160027.1"/>
    <property type="molecule type" value="Genomic_DNA"/>
</dbReference>